<keyword evidence="3 7" id="KW-1133">Transmembrane helix</keyword>
<sequence>MKKLLKIFFITIAILVAFTAFIFFGPATNSPEDGFLYVKTGTTMPELERQLVDEGVLKSILWFNLAKKLLPFEKVKPGKYKISEGMSVVNLLRMLRNGRQQPVNFVVTKIRTKEQLAARMGKQFEFDSLAAIQFLSSNDSLKDYNLDSNTVMAAVLPLTYENRWNTTPRAVFEKFYNAYKIFWNDTRKQKAQEKGLSITEVITLASIVDEETNAEKEKGLIASVYLNRLAKGMKLQADPTVKFALKNFGIKRVLLKHLTADSPYNTYKNKGLPPGPICTPQESTIDSVLNAPKTDYIYFVASPAFDGTHVFATNYNDHMNYAKAYQQALNERFGKPSTTSENK</sequence>
<keyword evidence="5 7" id="KW-0456">Lyase</keyword>
<feature type="transmembrane region" description="Helical" evidence="7">
    <location>
        <begin position="7"/>
        <end position="27"/>
    </location>
</feature>
<evidence type="ECO:0000256" key="3">
    <source>
        <dbReference type="ARBA" id="ARBA00022989"/>
    </source>
</evidence>
<dbReference type="Proteomes" id="UP001357452">
    <property type="component" value="Unassembled WGS sequence"/>
</dbReference>
<evidence type="ECO:0000256" key="5">
    <source>
        <dbReference type="ARBA" id="ARBA00023239"/>
    </source>
</evidence>
<dbReference type="HAMAP" id="MF_02065">
    <property type="entry name" value="MltG"/>
    <property type="match status" value="1"/>
</dbReference>
<comment type="subcellular location">
    <subcellularLocation>
        <location evidence="7">Cell membrane</location>
        <topology evidence="7">Single-pass membrane protein</topology>
    </subcellularLocation>
</comment>
<feature type="site" description="Important for catalytic activity" evidence="7">
    <location>
        <position position="211"/>
    </location>
</feature>
<dbReference type="PANTHER" id="PTHR30518:SF2">
    <property type="entry name" value="ENDOLYTIC MUREIN TRANSGLYCOSYLASE"/>
    <property type="match status" value="1"/>
</dbReference>
<gene>
    <name evidence="7 8" type="primary">mltG</name>
    <name evidence="8" type="ORF">V2H41_04065</name>
</gene>
<keyword evidence="1 7" id="KW-1003">Cell membrane</keyword>
<dbReference type="PANTHER" id="PTHR30518">
    <property type="entry name" value="ENDOLYTIC MUREIN TRANSGLYCOSYLASE"/>
    <property type="match status" value="1"/>
</dbReference>
<name>A0ABU7REQ4_9BACT</name>
<dbReference type="NCBIfam" id="TIGR00247">
    <property type="entry name" value="endolytic transglycosylase MltG"/>
    <property type="match status" value="1"/>
</dbReference>
<evidence type="ECO:0000313" key="9">
    <source>
        <dbReference type="Proteomes" id="UP001357452"/>
    </source>
</evidence>
<proteinExistence type="inferred from homology"/>
<dbReference type="InterPro" id="IPR003770">
    <property type="entry name" value="MLTG-like"/>
</dbReference>
<reference evidence="8 9" key="1">
    <citation type="submission" date="2024-01" db="EMBL/GenBank/DDBJ databases">
        <title>Niabella digestum sp. nov., isolated from waste digestion system.</title>
        <authorList>
            <person name="Zhang L."/>
        </authorList>
    </citation>
    <scope>NUCLEOTIDE SEQUENCE [LARGE SCALE GENOMIC DNA]</scope>
    <source>
        <strain evidence="8 9">A18</strain>
    </source>
</reference>
<dbReference type="EMBL" id="JAZGLY010000002">
    <property type="protein sequence ID" value="MEE6186441.1"/>
    <property type="molecule type" value="Genomic_DNA"/>
</dbReference>
<keyword evidence="6 7" id="KW-0961">Cell wall biogenesis/degradation</keyword>
<dbReference type="Gene3D" id="3.30.160.60">
    <property type="entry name" value="Classic Zinc Finger"/>
    <property type="match status" value="1"/>
</dbReference>
<evidence type="ECO:0000256" key="6">
    <source>
        <dbReference type="ARBA" id="ARBA00023316"/>
    </source>
</evidence>
<protein>
    <recommendedName>
        <fullName evidence="7">Endolytic murein transglycosylase</fullName>
        <ecNumber evidence="7">4.2.2.29</ecNumber>
    </recommendedName>
    <alternativeName>
        <fullName evidence="7">Peptidoglycan lytic transglycosylase</fullName>
    </alternativeName>
    <alternativeName>
        <fullName evidence="7">Peptidoglycan polymerization terminase</fullName>
    </alternativeName>
</protein>
<evidence type="ECO:0000256" key="1">
    <source>
        <dbReference type="ARBA" id="ARBA00022475"/>
    </source>
</evidence>
<evidence type="ECO:0000256" key="2">
    <source>
        <dbReference type="ARBA" id="ARBA00022692"/>
    </source>
</evidence>
<comment type="caution">
    <text evidence="8">The sequence shown here is derived from an EMBL/GenBank/DDBJ whole genome shotgun (WGS) entry which is preliminary data.</text>
</comment>
<organism evidence="8 9">
    <name type="scientific">Niabella digestorum</name>
    <dbReference type="NCBI Taxonomy" id="3117701"/>
    <lineage>
        <taxon>Bacteria</taxon>
        <taxon>Pseudomonadati</taxon>
        <taxon>Bacteroidota</taxon>
        <taxon>Chitinophagia</taxon>
        <taxon>Chitinophagales</taxon>
        <taxon>Chitinophagaceae</taxon>
        <taxon>Niabella</taxon>
    </lineage>
</organism>
<dbReference type="EC" id="4.2.2.29" evidence="7"/>
<evidence type="ECO:0000256" key="4">
    <source>
        <dbReference type="ARBA" id="ARBA00023136"/>
    </source>
</evidence>
<comment type="similarity">
    <text evidence="7">Belongs to the transglycosylase MltG family.</text>
</comment>
<dbReference type="Pfam" id="PF02618">
    <property type="entry name" value="YceG"/>
    <property type="match status" value="1"/>
</dbReference>
<comment type="catalytic activity">
    <reaction evidence="7">
        <text>a peptidoglycan chain = a peptidoglycan chain with N-acetyl-1,6-anhydromuramyl-[peptide] at the reducing end + a peptidoglycan chain with N-acetylglucosamine at the non-reducing end.</text>
        <dbReference type="EC" id="4.2.2.29"/>
    </reaction>
</comment>
<keyword evidence="9" id="KW-1185">Reference proteome</keyword>
<dbReference type="RefSeq" id="WP_330973850.1">
    <property type="nucleotide sequence ID" value="NZ_JAZGLY010000002.1"/>
</dbReference>
<keyword evidence="4 7" id="KW-0472">Membrane</keyword>
<evidence type="ECO:0000256" key="7">
    <source>
        <dbReference type="HAMAP-Rule" id="MF_02065"/>
    </source>
</evidence>
<dbReference type="CDD" id="cd08010">
    <property type="entry name" value="MltG_like"/>
    <property type="match status" value="1"/>
</dbReference>
<evidence type="ECO:0000313" key="8">
    <source>
        <dbReference type="EMBL" id="MEE6186441.1"/>
    </source>
</evidence>
<keyword evidence="2 7" id="KW-0812">Transmembrane</keyword>
<accession>A0ABU7REQ4</accession>
<comment type="function">
    <text evidence="7">Functions as a peptidoglycan terminase that cleaves nascent peptidoglycan strands endolytically to terminate their elongation.</text>
</comment>
<dbReference type="Gene3D" id="3.30.1490.480">
    <property type="entry name" value="Endolytic murein transglycosylase"/>
    <property type="match status" value="1"/>
</dbReference>